<accession>A0A084INS5</accession>
<keyword evidence="1" id="KW-0143">Chaperone</keyword>
<dbReference type="eggNOG" id="COG2214">
    <property type="taxonomic scope" value="Bacteria"/>
</dbReference>
<dbReference type="InterPro" id="IPR001623">
    <property type="entry name" value="DnaJ_domain"/>
</dbReference>
<evidence type="ECO:0000259" key="2">
    <source>
        <dbReference type="PROSITE" id="PS50076"/>
    </source>
</evidence>
<evidence type="ECO:0000313" key="3">
    <source>
        <dbReference type="EMBL" id="KEZ78359.1"/>
    </source>
</evidence>
<gene>
    <name evidence="3" type="ORF">C41B8_05638</name>
</gene>
<dbReference type="SUPFAM" id="SSF46565">
    <property type="entry name" value="Chaperone J-domain"/>
    <property type="match status" value="1"/>
</dbReference>
<keyword evidence="3" id="KW-0346">Stress response</keyword>
<name>A0A084INS5_SALHC</name>
<organism evidence="3 4">
    <name type="scientific">Salinisphaera hydrothermalis (strain C41B8)</name>
    <dbReference type="NCBI Taxonomy" id="1304275"/>
    <lineage>
        <taxon>Bacteria</taxon>
        <taxon>Pseudomonadati</taxon>
        <taxon>Pseudomonadota</taxon>
        <taxon>Gammaproteobacteria</taxon>
        <taxon>Salinisphaerales</taxon>
        <taxon>Salinisphaeraceae</taxon>
        <taxon>Salinisphaera</taxon>
    </lineage>
</organism>
<dbReference type="EMBL" id="APNK01000005">
    <property type="protein sequence ID" value="KEZ78359.1"/>
    <property type="molecule type" value="Genomic_DNA"/>
</dbReference>
<evidence type="ECO:0000313" key="4">
    <source>
        <dbReference type="Proteomes" id="UP000028302"/>
    </source>
</evidence>
<keyword evidence="4" id="KW-1185">Reference proteome</keyword>
<dbReference type="PROSITE" id="PS50076">
    <property type="entry name" value="DNAJ_2"/>
    <property type="match status" value="1"/>
</dbReference>
<sequence>MATARDELLGEIKRLGGRLPIISTNIPLRRDGIPYASGKAPDDAGVAVYFTYKDAQHCFACDKWTAVNDNVQAIRKTIEALRGISRWGTGDMMERAFTGFAALPDPESAGGEHWSTVLGVPSDASDDEVRAAYRRARSAAHTDRDTGDNAAFHRVQTAWELARQERDL</sequence>
<dbReference type="Proteomes" id="UP000028302">
    <property type="component" value="Unassembled WGS sequence"/>
</dbReference>
<comment type="caution">
    <text evidence="3">The sequence shown here is derived from an EMBL/GenBank/DDBJ whole genome shotgun (WGS) entry which is preliminary data.</text>
</comment>
<evidence type="ECO:0000256" key="1">
    <source>
        <dbReference type="ARBA" id="ARBA00023186"/>
    </source>
</evidence>
<dbReference type="InterPro" id="IPR036869">
    <property type="entry name" value="J_dom_sf"/>
</dbReference>
<proteinExistence type="predicted"/>
<reference evidence="3 4" key="1">
    <citation type="submission" date="2013-03" db="EMBL/GenBank/DDBJ databases">
        <title>Salinisphaera hydrothermalis C41B8 Genome Sequencing.</title>
        <authorList>
            <person name="Li C."/>
            <person name="Lai Q."/>
            <person name="Shao Z."/>
        </authorList>
    </citation>
    <scope>NUCLEOTIDE SEQUENCE [LARGE SCALE GENOMIC DNA]</scope>
    <source>
        <strain evidence="3 4">C41B8</strain>
    </source>
</reference>
<dbReference type="AlphaFoldDB" id="A0A084INS5"/>
<dbReference type="STRING" id="1304275.C41B8_05638"/>
<feature type="domain" description="J" evidence="2">
    <location>
        <begin position="113"/>
        <end position="167"/>
    </location>
</feature>
<protein>
    <submittedName>
        <fullName evidence="3">Heat shock protein DnaJ domain-containing protein</fullName>
    </submittedName>
</protein>
<dbReference type="Pfam" id="PF00226">
    <property type="entry name" value="DnaJ"/>
    <property type="match status" value="1"/>
</dbReference>
<dbReference type="Gene3D" id="1.10.287.110">
    <property type="entry name" value="DnaJ domain"/>
    <property type="match status" value="1"/>
</dbReference>